<reference evidence="4" key="1">
    <citation type="submission" date="2016-02" db="EMBL/GenBank/DDBJ databases">
        <title>Comparative genomics of biotechnologically important yeasts.</title>
        <authorList>
            <consortium name="DOE Joint Genome Institute"/>
            <person name="Riley R."/>
            <person name="Haridas S."/>
            <person name="Wolfe K.H."/>
            <person name="Lopes M.R."/>
            <person name="Hittinger C.T."/>
            <person name="Goker M."/>
            <person name="Salamov A."/>
            <person name="Wisecaver J."/>
            <person name="Long T.M."/>
            <person name="Aerts A.L."/>
            <person name="Barry K."/>
            <person name="Choi C."/>
            <person name="Clum A."/>
            <person name="Coughlan A.Y."/>
            <person name="Deshpande S."/>
            <person name="Douglass A.P."/>
            <person name="Hanson S.J."/>
            <person name="Klenk H.-P."/>
            <person name="Labutti K."/>
            <person name="Lapidus A."/>
            <person name="Lindquist E."/>
            <person name="Lipzen A."/>
            <person name="Meier-Kolthoff J.P."/>
            <person name="Ohm R.A."/>
            <person name="Otillar R.P."/>
            <person name="Pangilinan J."/>
            <person name="Peng Y."/>
            <person name="Rokas A."/>
            <person name="Rosa C.A."/>
            <person name="Scheuner C."/>
            <person name="Sibirny A.A."/>
            <person name="Slot J.C."/>
            <person name="Stielow J.B."/>
            <person name="Sun H."/>
            <person name="Kurtzman C.P."/>
            <person name="Blackwell M."/>
            <person name="Jeffries T.W."/>
            <person name="Grigoriev I.V."/>
        </authorList>
    </citation>
    <scope>NUCLEOTIDE SEQUENCE [LARGE SCALE GENOMIC DNA]</scope>
    <source>
        <strain evidence="4">NRRL Y-17796</strain>
    </source>
</reference>
<organism evidence="3 4">
    <name type="scientific">Tortispora caseinolytica NRRL Y-17796</name>
    <dbReference type="NCBI Taxonomy" id="767744"/>
    <lineage>
        <taxon>Eukaryota</taxon>
        <taxon>Fungi</taxon>
        <taxon>Dikarya</taxon>
        <taxon>Ascomycota</taxon>
        <taxon>Saccharomycotina</taxon>
        <taxon>Trigonopsidomycetes</taxon>
        <taxon>Trigonopsidales</taxon>
        <taxon>Trigonopsidaceae</taxon>
        <taxon>Tortispora</taxon>
    </lineage>
</organism>
<dbReference type="PANTHER" id="PTHR46424">
    <property type="entry name" value="UBX DOMAIN-CONTAINING PROTEIN 4"/>
    <property type="match status" value="1"/>
</dbReference>
<dbReference type="InterPro" id="IPR029071">
    <property type="entry name" value="Ubiquitin-like_domsf"/>
</dbReference>
<dbReference type="GO" id="GO:0036503">
    <property type="term" value="P:ERAD pathway"/>
    <property type="evidence" value="ECO:0007669"/>
    <property type="project" value="TreeGrafter"/>
</dbReference>
<evidence type="ECO:0000259" key="2">
    <source>
        <dbReference type="PROSITE" id="PS50033"/>
    </source>
</evidence>
<dbReference type="Gene3D" id="3.10.20.90">
    <property type="entry name" value="Phosphatidylinositol 3-kinase Catalytic Subunit, Chain A, domain 1"/>
    <property type="match status" value="1"/>
</dbReference>
<evidence type="ECO:0000313" key="3">
    <source>
        <dbReference type="EMBL" id="ODV90353.1"/>
    </source>
</evidence>
<feature type="compositionally biased region" description="Basic and acidic residues" evidence="1">
    <location>
        <begin position="182"/>
        <end position="201"/>
    </location>
</feature>
<feature type="compositionally biased region" description="Low complexity" evidence="1">
    <location>
        <begin position="329"/>
        <end position="345"/>
    </location>
</feature>
<dbReference type="Pfam" id="PF00789">
    <property type="entry name" value="UBX"/>
    <property type="match status" value="1"/>
</dbReference>
<feature type="domain" description="UBX" evidence="2">
    <location>
        <begin position="209"/>
        <end position="287"/>
    </location>
</feature>
<dbReference type="SMART" id="SM00166">
    <property type="entry name" value="UBX"/>
    <property type="match status" value="1"/>
</dbReference>
<feature type="region of interest" description="Disordered" evidence="1">
    <location>
        <begin position="182"/>
        <end position="209"/>
    </location>
</feature>
<dbReference type="Pfam" id="PF23187">
    <property type="entry name" value="UBX7_N"/>
    <property type="match status" value="1"/>
</dbReference>
<evidence type="ECO:0000313" key="4">
    <source>
        <dbReference type="Proteomes" id="UP000095023"/>
    </source>
</evidence>
<name>A0A1E4TF84_9ASCO</name>
<dbReference type="PROSITE" id="PS50033">
    <property type="entry name" value="UBX"/>
    <property type="match status" value="1"/>
</dbReference>
<feature type="compositionally biased region" description="Low complexity" evidence="1">
    <location>
        <begin position="133"/>
        <end position="148"/>
    </location>
</feature>
<dbReference type="OrthoDB" id="2445133at2759"/>
<dbReference type="SUPFAM" id="SSF54236">
    <property type="entry name" value="Ubiquitin-like"/>
    <property type="match status" value="1"/>
</dbReference>
<sequence>MLSMIEDVQDAVQQAVTRQCVLFVVYAADDSIGASFIDDSVNTAEDLMARHVVLRIYPDTVAESSFFQIFPRHNAPALFAIRGARVLGVFSADDGDSSFRAQIEQLLEAELEAEPTPSPAPEAERESVPSPGPSSSSPSSSTNPAPSSARATNDFIKERQRNEQARQRVLRLLQEDRLEQQAREKRERQIHESLKREKPEQEPSSSFHRPASAVAIVVRLFDGTTIKSTFRRDQTLGDVRTWIEQQLDISYPPFSLHCTHLRRMLSDVDELKTLQELDLYPSATITLRPVPTYTTVQNQWSIGDSLSRGVSSVTNALSIFLGINYTPQQASPAPVSSSGSNAGPATSSSGTATPVPAVDELQMPDVASRTGSSNKIQTLEDHDPNKEDRKTYNGNQLSVEDNKGDNED</sequence>
<feature type="region of interest" description="Disordered" evidence="1">
    <location>
        <begin position="111"/>
        <end position="151"/>
    </location>
</feature>
<keyword evidence="4" id="KW-1185">Reference proteome</keyword>
<proteinExistence type="predicted"/>
<feature type="region of interest" description="Disordered" evidence="1">
    <location>
        <begin position="329"/>
        <end position="408"/>
    </location>
</feature>
<feature type="compositionally biased region" description="Basic and acidic residues" evidence="1">
    <location>
        <begin position="378"/>
        <end position="391"/>
    </location>
</feature>
<dbReference type="InterPro" id="IPR001012">
    <property type="entry name" value="UBX_dom"/>
</dbReference>
<dbReference type="CDD" id="cd01767">
    <property type="entry name" value="UBX"/>
    <property type="match status" value="1"/>
</dbReference>
<evidence type="ECO:0000256" key="1">
    <source>
        <dbReference type="SAM" id="MobiDB-lite"/>
    </source>
</evidence>
<dbReference type="EMBL" id="KV453842">
    <property type="protein sequence ID" value="ODV90353.1"/>
    <property type="molecule type" value="Genomic_DNA"/>
</dbReference>
<dbReference type="PANTHER" id="PTHR46424:SF1">
    <property type="entry name" value="UBX DOMAIN-CONTAINING PROTEIN 4"/>
    <property type="match status" value="1"/>
</dbReference>
<gene>
    <name evidence="3" type="ORF">CANCADRAFT_68408</name>
</gene>
<dbReference type="GO" id="GO:0005783">
    <property type="term" value="C:endoplasmic reticulum"/>
    <property type="evidence" value="ECO:0007669"/>
    <property type="project" value="TreeGrafter"/>
</dbReference>
<dbReference type="Proteomes" id="UP000095023">
    <property type="component" value="Unassembled WGS sequence"/>
</dbReference>
<protein>
    <recommendedName>
        <fullName evidence="2">UBX domain-containing protein</fullName>
    </recommendedName>
</protein>
<accession>A0A1E4TF84</accession>
<dbReference type="AlphaFoldDB" id="A0A1E4TF84"/>